<evidence type="ECO:0000256" key="3">
    <source>
        <dbReference type="SAM" id="MobiDB-lite"/>
    </source>
</evidence>
<dbReference type="PANTHER" id="PTHR46403">
    <property type="entry name" value="TP53-REGULATED INHIBITOR OF APOPTOSIS 1"/>
    <property type="match status" value="1"/>
</dbReference>
<dbReference type="STRING" id="1344418.A0A1D2VKZ1"/>
<dbReference type="AlphaFoldDB" id="A0A1D2VKZ1"/>
<evidence type="ECO:0000256" key="2">
    <source>
        <dbReference type="ARBA" id="ARBA00023157"/>
    </source>
</evidence>
<feature type="region of interest" description="Disordered" evidence="3">
    <location>
        <begin position="70"/>
        <end position="90"/>
    </location>
</feature>
<keyword evidence="5" id="KW-1185">Reference proteome</keyword>
<dbReference type="GO" id="GO:0005829">
    <property type="term" value="C:cytosol"/>
    <property type="evidence" value="ECO:0007669"/>
    <property type="project" value="TreeGrafter"/>
</dbReference>
<feature type="non-terminal residue" evidence="4">
    <location>
        <position position="1"/>
    </location>
</feature>
<dbReference type="GO" id="GO:1990050">
    <property type="term" value="F:phosphatidic acid transfer activity"/>
    <property type="evidence" value="ECO:0007669"/>
    <property type="project" value="TreeGrafter"/>
</dbReference>
<keyword evidence="2" id="KW-1015">Disulfide bond</keyword>
<dbReference type="FunCoup" id="A0A1D2VKZ1">
    <property type="interactions" value="184"/>
</dbReference>
<dbReference type="InterPro" id="IPR007918">
    <property type="entry name" value="MDM35_apoptosis"/>
</dbReference>
<evidence type="ECO:0000256" key="1">
    <source>
        <dbReference type="ARBA" id="ARBA00006196"/>
    </source>
</evidence>
<sequence length="90" mass="10262">VMSSSFAPECTISKKRYDDCFNNWYTEKFLAGKSMKNECQELWLTYKACVDKALTKQGIMPMINEARKDAPFEKGGIPNDTEPASIENKK</sequence>
<evidence type="ECO:0000313" key="4">
    <source>
        <dbReference type="EMBL" id="ODV62258.1"/>
    </source>
</evidence>
<organism evidence="4 5">
    <name type="scientific">Ascoidea rubescens DSM 1968</name>
    <dbReference type="NCBI Taxonomy" id="1344418"/>
    <lineage>
        <taxon>Eukaryota</taxon>
        <taxon>Fungi</taxon>
        <taxon>Dikarya</taxon>
        <taxon>Ascomycota</taxon>
        <taxon>Saccharomycotina</taxon>
        <taxon>Saccharomycetes</taxon>
        <taxon>Ascoideaceae</taxon>
        <taxon>Ascoidea</taxon>
    </lineage>
</organism>
<dbReference type="InParanoid" id="A0A1D2VKZ1"/>
<gene>
    <name evidence="4" type="ORF">ASCRUDRAFT_32568</name>
</gene>
<dbReference type="GO" id="GO:0005758">
    <property type="term" value="C:mitochondrial intermembrane space"/>
    <property type="evidence" value="ECO:0007669"/>
    <property type="project" value="TreeGrafter"/>
</dbReference>
<dbReference type="PANTHER" id="PTHR46403:SF1">
    <property type="entry name" value="TP53-REGULATED INHIBITOR OF APOPTOSIS 1"/>
    <property type="match status" value="1"/>
</dbReference>
<name>A0A1D2VKZ1_9ASCO</name>
<protein>
    <submittedName>
        <fullName evidence="4">UPF0203-domain-containing protein</fullName>
    </submittedName>
</protein>
<proteinExistence type="inferred from homology"/>
<dbReference type="GO" id="GO:0005634">
    <property type="term" value="C:nucleus"/>
    <property type="evidence" value="ECO:0007669"/>
    <property type="project" value="TreeGrafter"/>
</dbReference>
<dbReference type="EMBL" id="KV454477">
    <property type="protein sequence ID" value="ODV62258.1"/>
    <property type="molecule type" value="Genomic_DNA"/>
</dbReference>
<dbReference type="OrthoDB" id="19091at2759"/>
<reference evidence="5" key="1">
    <citation type="submission" date="2016-05" db="EMBL/GenBank/DDBJ databases">
        <title>Comparative genomics of biotechnologically important yeasts.</title>
        <authorList>
            <consortium name="DOE Joint Genome Institute"/>
            <person name="Riley R."/>
            <person name="Haridas S."/>
            <person name="Wolfe K.H."/>
            <person name="Lopes M.R."/>
            <person name="Hittinger C.T."/>
            <person name="Goker M."/>
            <person name="Salamov A."/>
            <person name="Wisecaver J."/>
            <person name="Long T.M."/>
            <person name="Aerts A.L."/>
            <person name="Barry K."/>
            <person name="Choi C."/>
            <person name="Clum A."/>
            <person name="Coughlan A.Y."/>
            <person name="Deshpande S."/>
            <person name="Douglass A.P."/>
            <person name="Hanson S.J."/>
            <person name="Klenk H.-P."/>
            <person name="Labutti K."/>
            <person name="Lapidus A."/>
            <person name="Lindquist E."/>
            <person name="Lipzen A."/>
            <person name="Meier-Kolthoff J.P."/>
            <person name="Ohm R.A."/>
            <person name="Otillar R.P."/>
            <person name="Pangilinan J."/>
            <person name="Peng Y."/>
            <person name="Rokas A."/>
            <person name="Rosa C.A."/>
            <person name="Scheuner C."/>
            <person name="Sibirny A.A."/>
            <person name="Slot J.C."/>
            <person name="Stielow J.B."/>
            <person name="Sun H."/>
            <person name="Kurtzman C.P."/>
            <person name="Blackwell M."/>
            <person name="Grigoriev I.V."/>
            <person name="Jeffries T.W."/>
        </authorList>
    </citation>
    <scope>NUCLEOTIDE SEQUENCE [LARGE SCALE GENOMIC DNA]</scope>
    <source>
        <strain evidence="5">DSM 1968</strain>
    </source>
</reference>
<dbReference type="Proteomes" id="UP000095038">
    <property type="component" value="Unassembled WGS sequence"/>
</dbReference>
<dbReference type="Pfam" id="PF05254">
    <property type="entry name" value="UPF0203"/>
    <property type="match status" value="1"/>
</dbReference>
<dbReference type="GeneID" id="30964006"/>
<accession>A0A1D2VKZ1</accession>
<dbReference type="RefSeq" id="XP_020048565.1">
    <property type="nucleotide sequence ID" value="XM_020190370.1"/>
</dbReference>
<dbReference type="GO" id="GO:0045332">
    <property type="term" value="P:phospholipid translocation"/>
    <property type="evidence" value="ECO:0007669"/>
    <property type="project" value="TreeGrafter"/>
</dbReference>
<comment type="similarity">
    <text evidence="1">Belongs to the TRIAP1/MDM35 family.</text>
</comment>
<evidence type="ECO:0000313" key="5">
    <source>
        <dbReference type="Proteomes" id="UP000095038"/>
    </source>
</evidence>